<evidence type="ECO:0000313" key="2">
    <source>
        <dbReference type="Proteomes" id="UP001589605"/>
    </source>
</evidence>
<evidence type="ECO:0008006" key="3">
    <source>
        <dbReference type="Google" id="ProtNLM"/>
    </source>
</evidence>
<gene>
    <name evidence="1" type="ORF">ACFFVB_08365</name>
</gene>
<keyword evidence="2" id="KW-1185">Reference proteome</keyword>
<dbReference type="Proteomes" id="UP001589605">
    <property type="component" value="Unassembled WGS sequence"/>
</dbReference>
<reference evidence="1 2" key="1">
    <citation type="submission" date="2024-09" db="EMBL/GenBank/DDBJ databases">
        <authorList>
            <person name="Sun Q."/>
            <person name="Mori K."/>
        </authorList>
    </citation>
    <scope>NUCLEOTIDE SEQUENCE [LARGE SCALE GENOMIC DNA]</scope>
    <source>
        <strain evidence="1 2">CECT 8286</strain>
    </source>
</reference>
<protein>
    <recommendedName>
        <fullName evidence="3">DUF4878 domain-containing protein</fullName>
    </recommendedName>
</protein>
<comment type="caution">
    <text evidence="1">The sequence shown here is derived from an EMBL/GenBank/DDBJ whole genome shotgun (WGS) entry which is preliminary data.</text>
</comment>
<sequence>MATSFLHNDKPTLKKHTTAVAYANLTSIQEMFIEDKNSDINFKVVDQAIDGEIVWIKYTMRSDSKPGIFKLVKEDNQWKVDHNGPRERGPF</sequence>
<organism evidence="1 2">
    <name type="scientific">Formosa undariae</name>
    <dbReference type="NCBI Taxonomy" id="1325436"/>
    <lineage>
        <taxon>Bacteria</taxon>
        <taxon>Pseudomonadati</taxon>
        <taxon>Bacteroidota</taxon>
        <taxon>Flavobacteriia</taxon>
        <taxon>Flavobacteriales</taxon>
        <taxon>Flavobacteriaceae</taxon>
        <taxon>Formosa</taxon>
    </lineage>
</organism>
<name>A0ABV5F0Z5_9FLAO</name>
<dbReference type="EMBL" id="JBHMEZ010000009">
    <property type="protein sequence ID" value="MFB9053094.1"/>
    <property type="molecule type" value="Genomic_DNA"/>
</dbReference>
<proteinExistence type="predicted"/>
<evidence type="ECO:0000313" key="1">
    <source>
        <dbReference type="EMBL" id="MFB9053094.1"/>
    </source>
</evidence>
<dbReference type="RefSeq" id="WP_382382275.1">
    <property type="nucleotide sequence ID" value="NZ_JBHMEZ010000009.1"/>
</dbReference>
<accession>A0ABV5F0Z5</accession>